<dbReference type="AlphaFoldDB" id="A5DG10"/>
<keyword evidence="3" id="KW-1185">Reference proteome</keyword>
<sequence length="423" mass="46429">MTAPDLPMQSSRPIPIPLGDADHTESKSGAKLPVKRSISISSIKHISRISDSPPNPSHPLQGYDSTVNQYCSFDCTAFEDSDCDDTFDDEDDDGSKSSLSIESSSSLASSAQSNQWFGSPSMRPSRRTPPTFPRQLRLSISSSTSPPSFAALSIKSASSNCTTHTFATSTLARSSSLESVSSLKQASRRPSRTLASNLTESLKSIQNSVRKRTASITATFTLTPRMTDDVLPHQPAVVEEELTTFRGDGADITSRNPTITPRFKNRDQRVNPDFLRLYAFDYSGRTSGMLPIAHTSSELERLLQGSEAIRQFHHANNLHKISNASKEKLWRGVILGPRSDRCPYSHIECDSYVNTDITSTQSLVRLHGTHQPWNVNGARCFKPAGILYGAKECINGHAPSSGVTRSQYTVKGWCNSRWLATEI</sequence>
<dbReference type="Proteomes" id="UP000001997">
    <property type="component" value="Unassembled WGS sequence"/>
</dbReference>
<dbReference type="RefSeq" id="XP_001486540.2">
    <property type="nucleotide sequence ID" value="XM_001486490.1"/>
</dbReference>
<protein>
    <submittedName>
        <fullName evidence="2">Uncharacterized protein</fullName>
    </submittedName>
</protein>
<feature type="region of interest" description="Disordered" evidence="1">
    <location>
        <begin position="1"/>
        <end position="36"/>
    </location>
</feature>
<dbReference type="OMA" id="PRWIDSS"/>
<reference evidence="2 3" key="1">
    <citation type="journal article" date="2009" name="Nature">
        <title>Evolution of pathogenicity and sexual reproduction in eight Candida genomes.</title>
        <authorList>
            <person name="Butler G."/>
            <person name="Rasmussen M.D."/>
            <person name="Lin M.F."/>
            <person name="Santos M.A."/>
            <person name="Sakthikumar S."/>
            <person name="Munro C.A."/>
            <person name="Rheinbay E."/>
            <person name="Grabherr M."/>
            <person name="Forche A."/>
            <person name="Reedy J.L."/>
            <person name="Agrafioti I."/>
            <person name="Arnaud M.B."/>
            <person name="Bates S."/>
            <person name="Brown A.J."/>
            <person name="Brunke S."/>
            <person name="Costanzo M.C."/>
            <person name="Fitzpatrick D.A."/>
            <person name="de Groot P.W."/>
            <person name="Harris D."/>
            <person name="Hoyer L.L."/>
            <person name="Hube B."/>
            <person name="Klis F.M."/>
            <person name="Kodira C."/>
            <person name="Lennard N."/>
            <person name="Logue M.E."/>
            <person name="Martin R."/>
            <person name="Neiman A.M."/>
            <person name="Nikolaou E."/>
            <person name="Quail M.A."/>
            <person name="Quinn J."/>
            <person name="Santos M.C."/>
            <person name="Schmitzberger F.F."/>
            <person name="Sherlock G."/>
            <person name="Shah P."/>
            <person name="Silverstein K.A."/>
            <person name="Skrzypek M.S."/>
            <person name="Soll D."/>
            <person name="Staggs R."/>
            <person name="Stansfield I."/>
            <person name="Stumpf M.P."/>
            <person name="Sudbery P.E."/>
            <person name="Srikantha T."/>
            <person name="Zeng Q."/>
            <person name="Berman J."/>
            <person name="Berriman M."/>
            <person name="Heitman J."/>
            <person name="Gow N.A."/>
            <person name="Lorenz M.C."/>
            <person name="Birren B.W."/>
            <person name="Kellis M."/>
            <person name="Cuomo C.A."/>
        </authorList>
    </citation>
    <scope>NUCLEOTIDE SEQUENCE [LARGE SCALE GENOMIC DNA]</scope>
    <source>
        <strain evidence="3">ATCC 6260 / CBS 566 / DSM 6381 / JCM 1539 / NBRC 10279 / NRRL Y-324</strain>
    </source>
</reference>
<evidence type="ECO:0000313" key="3">
    <source>
        <dbReference type="Proteomes" id="UP000001997"/>
    </source>
</evidence>
<dbReference type="FunCoup" id="A5DG10">
    <property type="interactions" value="24"/>
</dbReference>
<name>A5DG10_PICGU</name>
<organism evidence="2 3">
    <name type="scientific">Meyerozyma guilliermondii (strain ATCC 6260 / CBS 566 / DSM 6381 / JCM 1539 / NBRC 10279 / NRRL Y-324)</name>
    <name type="common">Yeast</name>
    <name type="synonym">Candida guilliermondii</name>
    <dbReference type="NCBI Taxonomy" id="294746"/>
    <lineage>
        <taxon>Eukaryota</taxon>
        <taxon>Fungi</taxon>
        <taxon>Dikarya</taxon>
        <taxon>Ascomycota</taxon>
        <taxon>Saccharomycotina</taxon>
        <taxon>Pichiomycetes</taxon>
        <taxon>Debaryomycetaceae</taxon>
        <taxon>Meyerozyma</taxon>
    </lineage>
</organism>
<accession>A5DG10</accession>
<proteinExistence type="predicted"/>
<dbReference type="GeneID" id="5127992"/>
<dbReference type="HOGENOM" id="CLU_649095_0_0_1"/>
<feature type="region of interest" description="Disordered" evidence="1">
    <location>
        <begin position="86"/>
        <end position="133"/>
    </location>
</feature>
<dbReference type="EMBL" id="CH408156">
    <property type="protein sequence ID" value="EDK38113.2"/>
    <property type="molecule type" value="Genomic_DNA"/>
</dbReference>
<feature type="compositionally biased region" description="Low complexity" evidence="1">
    <location>
        <begin position="96"/>
        <end position="123"/>
    </location>
</feature>
<dbReference type="KEGG" id="pgu:PGUG_02211"/>
<dbReference type="OrthoDB" id="4088353at2759"/>
<dbReference type="InParanoid" id="A5DG10"/>
<dbReference type="eggNOG" id="ENOG502SGNS">
    <property type="taxonomic scope" value="Eukaryota"/>
</dbReference>
<gene>
    <name evidence="2" type="ORF">PGUG_02211</name>
</gene>
<evidence type="ECO:0000313" key="2">
    <source>
        <dbReference type="EMBL" id="EDK38113.2"/>
    </source>
</evidence>
<evidence type="ECO:0000256" key="1">
    <source>
        <dbReference type="SAM" id="MobiDB-lite"/>
    </source>
</evidence>